<dbReference type="GO" id="GO:0003700">
    <property type="term" value="F:DNA-binding transcription factor activity"/>
    <property type="evidence" value="ECO:0007669"/>
    <property type="project" value="InterPro"/>
</dbReference>
<evidence type="ECO:0000313" key="3">
    <source>
        <dbReference type="EMBL" id="NME43858.1"/>
    </source>
</evidence>
<accession>A0A7X9NGJ2</accession>
<dbReference type="EMBL" id="JABAFR010000005">
    <property type="protein sequence ID" value="NME43858.1"/>
    <property type="molecule type" value="Genomic_DNA"/>
</dbReference>
<dbReference type="AlphaFoldDB" id="A0A7X9NGJ2"/>
<dbReference type="Proteomes" id="UP000540014">
    <property type="component" value="Unassembled WGS sequence"/>
</dbReference>
<evidence type="ECO:0000256" key="1">
    <source>
        <dbReference type="ARBA" id="ARBA00023125"/>
    </source>
</evidence>
<protein>
    <submittedName>
        <fullName evidence="3">MerR family transcriptional regulator</fullName>
    </submittedName>
</protein>
<gene>
    <name evidence="3" type="ORF">HF861_03040</name>
</gene>
<dbReference type="SMART" id="SM00422">
    <property type="entry name" value="HTH_MERR"/>
    <property type="match status" value="1"/>
</dbReference>
<dbReference type="InterPro" id="IPR000551">
    <property type="entry name" value="MerR-type_HTH_dom"/>
</dbReference>
<dbReference type="GO" id="GO:0003677">
    <property type="term" value="F:DNA binding"/>
    <property type="evidence" value="ECO:0007669"/>
    <property type="project" value="UniProtKB-KW"/>
</dbReference>
<keyword evidence="1" id="KW-0238">DNA-binding</keyword>
<dbReference type="PROSITE" id="PS50937">
    <property type="entry name" value="HTH_MERR_2"/>
    <property type="match status" value="1"/>
</dbReference>
<evidence type="ECO:0000313" key="4">
    <source>
        <dbReference type="Proteomes" id="UP000540014"/>
    </source>
</evidence>
<name>A0A7X9NGJ2_9FIRM</name>
<evidence type="ECO:0000259" key="2">
    <source>
        <dbReference type="PROSITE" id="PS50937"/>
    </source>
</evidence>
<sequence length="96" mass="11636">MLKIKEFAQLCGCSIYTLRYYDEIDVLKPAYVDEKSGYRFYEEEQIKEFNQIKRFQEIGFSIGEFKALQGKEEEDILREIQSKIEHMKKMHIRQMN</sequence>
<proteinExistence type="predicted"/>
<dbReference type="InterPro" id="IPR009061">
    <property type="entry name" value="DNA-bd_dom_put_sf"/>
</dbReference>
<dbReference type="PANTHER" id="PTHR30204">
    <property type="entry name" value="REDOX-CYCLING DRUG-SENSING TRANSCRIPTIONAL ACTIVATOR SOXR"/>
    <property type="match status" value="1"/>
</dbReference>
<organism evidence="3 4">
    <name type="scientific">Faecalicoccus pleomorphus</name>
    <dbReference type="NCBI Taxonomy" id="1323"/>
    <lineage>
        <taxon>Bacteria</taxon>
        <taxon>Bacillati</taxon>
        <taxon>Bacillota</taxon>
        <taxon>Erysipelotrichia</taxon>
        <taxon>Erysipelotrichales</taxon>
        <taxon>Erysipelotrichaceae</taxon>
        <taxon>Faecalicoccus</taxon>
    </lineage>
</organism>
<dbReference type="SUPFAM" id="SSF46955">
    <property type="entry name" value="Putative DNA-binding domain"/>
    <property type="match status" value="1"/>
</dbReference>
<feature type="domain" description="HTH merR-type" evidence="2">
    <location>
        <begin position="1"/>
        <end position="71"/>
    </location>
</feature>
<reference evidence="3 4" key="1">
    <citation type="submission" date="2020-04" db="EMBL/GenBank/DDBJ databases">
        <authorList>
            <person name="Hitch T.C.A."/>
            <person name="Wylensek D."/>
            <person name="Clavel T."/>
        </authorList>
    </citation>
    <scope>NUCLEOTIDE SEQUENCE [LARGE SCALE GENOMIC DNA]</scope>
    <source>
        <strain evidence="3 4">BSM-383-APC-22F</strain>
    </source>
</reference>
<dbReference type="RefSeq" id="WP_168964836.1">
    <property type="nucleotide sequence ID" value="NZ_JABAFR010000005.1"/>
</dbReference>
<dbReference type="PANTHER" id="PTHR30204:SF97">
    <property type="entry name" value="MERR FAMILY REGULATORY PROTEIN"/>
    <property type="match status" value="1"/>
</dbReference>
<dbReference type="Gene3D" id="1.10.1660.10">
    <property type="match status" value="1"/>
</dbReference>
<comment type="caution">
    <text evidence="3">The sequence shown here is derived from an EMBL/GenBank/DDBJ whole genome shotgun (WGS) entry which is preliminary data.</text>
</comment>
<dbReference type="InterPro" id="IPR047057">
    <property type="entry name" value="MerR_fam"/>
</dbReference>
<dbReference type="Pfam" id="PF13411">
    <property type="entry name" value="MerR_1"/>
    <property type="match status" value="1"/>
</dbReference>